<organism evidence="6 7">
    <name type="scientific">Ralstonia psammae</name>
    <dbReference type="NCBI Taxonomy" id="3058598"/>
    <lineage>
        <taxon>Bacteria</taxon>
        <taxon>Pseudomonadati</taxon>
        <taxon>Pseudomonadota</taxon>
        <taxon>Betaproteobacteria</taxon>
        <taxon>Burkholderiales</taxon>
        <taxon>Burkholderiaceae</taxon>
        <taxon>Ralstonia</taxon>
    </lineage>
</organism>
<comment type="similarity">
    <text evidence="2">Belongs to the histone-like protein H-NS family.</text>
</comment>
<feature type="domain" description="DNA-binding protein H-NS-like C-terminal" evidence="5">
    <location>
        <begin position="35"/>
        <end position="78"/>
    </location>
</feature>
<dbReference type="SMART" id="SM00528">
    <property type="entry name" value="HNS"/>
    <property type="match status" value="1"/>
</dbReference>
<evidence type="ECO:0000256" key="2">
    <source>
        <dbReference type="ARBA" id="ARBA00010610"/>
    </source>
</evidence>
<accession>A0ABM9JYK6</accession>
<protein>
    <recommendedName>
        <fullName evidence="5">DNA-binding protein H-NS-like C-terminal domain-containing protein</fullName>
    </recommendedName>
</protein>
<evidence type="ECO:0000256" key="3">
    <source>
        <dbReference type="ARBA" id="ARBA00022490"/>
    </source>
</evidence>
<keyword evidence="7" id="KW-1185">Reference proteome</keyword>
<dbReference type="PANTHER" id="PTHR38097:SF2">
    <property type="entry name" value="DNA-BINDING PROTEIN STPA"/>
    <property type="match status" value="1"/>
</dbReference>
<gene>
    <name evidence="6" type="ORF">LMG19083_04735</name>
</gene>
<dbReference type="Gene3D" id="4.10.430.10">
    <property type="entry name" value="Histone-like protein H-NS, C-terminal domain"/>
    <property type="match status" value="1"/>
</dbReference>
<dbReference type="Proteomes" id="UP001189813">
    <property type="component" value="Unassembled WGS sequence"/>
</dbReference>
<comment type="caution">
    <text evidence="6">The sequence shown here is derived from an EMBL/GenBank/DDBJ whole genome shotgun (WGS) entry which is preliminary data.</text>
</comment>
<keyword evidence="3" id="KW-0963">Cytoplasm</keyword>
<proteinExistence type="inferred from homology"/>
<dbReference type="EMBL" id="CATZBU010000020">
    <property type="protein sequence ID" value="CAJ0808599.1"/>
    <property type="molecule type" value="Genomic_DNA"/>
</dbReference>
<evidence type="ECO:0000313" key="7">
    <source>
        <dbReference type="Proteomes" id="UP001189813"/>
    </source>
</evidence>
<dbReference type="SUPFAM" id="SSF81273">
    <property type="entry name" value="H-NS histone-like proteins"/>
    <property type="match status" value="1"/>
</dbReference>
<reference evidence="6 7" key="1">
    <citation type="submission" date="2023-07" db="EMBL/GenBank/DDBJ databases">
        <authorList>
            <person name="Peeters C."/>
        </authorList>
    </citation>
    <scope>NUCLEOTIDE SEQUENCE [LARGE SCALE GENOMIC DNA]</scope>
    <source>
        <strain evidence="6 7">LMG 19083</strain>
    </source>
</reference>
<evidence type="ECO:0000256" key="4">
    <source>
        <dbReference type="ARBA" id="ARBA00023125"/>
    </source>
</evidence>
<dbReference type="PANTHER" id="PTHR38097">
    <property type="match status" value="1"/>
</dbReference>
<comment type="subcellular location">
    <subcellularLocation>
        <location evidence="1">Cytoplasm</location>
        <location evidence="1">Nucleoid</location>
    </subcellularLocation>
</comment>
<evidence type="ECO:0000313" key="6">
    <source>
        <dbReference type="EMBL" id="CAJ0808599.1"/>
    </source>
</evidence>
<sequence length="79" mass="9221">MRERNDAIRDIREKIAMFDLKEEELFSRTGRALSKFAGRSVPAKYRDHEGHTWSGRGKQPLWLVKKLMSGASLDDFLIR</sequence>
<dbReference type="InterPro" id="IPR027444">
    <property type="entry name" value="H-NS_C_dom"/>
</dbReference>
<evidence type="ECO:0000259" key="5">
    <source>
        <dbReference type="SMART" id="SM00528"/>
    </source>
</evidence>
<evidence type="ECO:0000256" key="1">
    <source>
        <dbReference type="ARBA" id="ARBA00004453"/>
    </source>
</evidence>
<dbReference type="Pfam" id="PF00816">
    <property type="entry name" value="Histone_HNS"/>
    <property type="match status" value="1"/>
</dbReference>
<name>A0ABM9JYK6_9RALS</name>
<keyword evidence="4" id="KW-0238">DNA-binding</keyword>
<dbReference type="InterPro" id="IPR037150">
    <property type="entry name" value="H-NS_C_dom_sf"/>
</dbReference>